<dbReference type="AlphaFoldDB" id="A0AAU9CTC1"/>
<keyword evidence="1" id="KW-0472">Membrane</keyword>
<dbReference type="KEGG" id="fax:FUAX_37600"/>
<dbReference type="Proteomes" id="UP001348817">
    <property type="component" value="Chromosome"/>
</dbReference>
<protein>
    <submittedName>
        <fullName evidence="2">Uncharacterized protein</fullName>
    </submittedName>
</protein>
<name>A0AAU9CTC1_9BACT</name>
<dbReference type="RefSeq" id="WP_338392828.1">
    <property type="nucleotide sequence ID" value="NZ_AP025314.1"/>
</dbReference>
<gene>
    <name evidence="2" type="ORF">FUAX_37600</name>
</gene>
<feature type="transmembrane region" description="Helical" evidence="1">
    <location>
        <begin position="32"/>
        <end position="53"/>
    </location>
</feature>
<evidence type="ECO:0000256" key="1">
    <source>
        <dbReference type="SAM" id="Phobius"/>
    </source>
</evidence>
<accession>A0AAU9CTC1</accession>
<sequence>MKNTKYLKILFWVLIFFTMASFWVSIRDERFAVSGGLVALGFCGVAFGLDRYIRKMSKDREEK</sequence>
<evidence type="ECO:0000313" key="2">
    <source>
        <dbReference type="EMBL" id="BDD11328.1"/>
    </source>
</evidence>
<reference evidence="2 3" key="1">
    <citation type="submission" date="2021-12" db="EMBL/GenBank/DDBJ databases">
        <title>Genome sequencing of bacteria with rrn-lacking chromosome and rrn-plasmid.</title>
        <authorList>
            <person name="Anda M."/>
            <person name="Iwasaki W."/>
        </authorList>
    </citation>
    <scope>NUCLEOTIDE SEQUENCE [LARGE SCALE GENOMIC DNA]</scope>
    <source>
        <strain evidence="2 3">DSM 100852</strain>
    </source>
</reference>
<keyword evidence="1" id="KW-0812">Transmembrane</keyword>
<feature type="transmembrane region" description="Helical" evidence="1">
    <location>
        <begin position="7"/>
        <end position="26"/>
    </location>
</feature>
<keyword evidence="3" id="KW-1185">Reference proteome</keyword>
<dbReference type="EMBL" id="AP025314">
    <property type="protein sequence ID" value="BDD11328.1"/>
    <property type="molecule type" value="Genomic_DNA"/>
</dbReference>
<evidence type="ECO:0000313" key="3">
    <source>
        <dbReference type="Proteomes" id="UP001348817"/>
    </source>
</evidence>
<organism evidence="2 3">
    <name type="scientific">Fulvitalea axinellae</name>
    <dbReference type="NCBI Taxonomy" id="1182444"/>
    <lineage>
        <taxon>Bacteria</taxon>
        <taxon>Pseudomonadati</taxon>
        <taxon>Bacteroidota</taxon>
        <taxon>Cytophagia</taxon>
        <taxon>Cytophagales</taxon>
        <taxon>Persicobacteraceae</taxon>
        <taxon>Fulvitalea</taxon>
    </lineage>
</organism>
<keyword evidence="1" id="KW-1133">Transmembrane helix</keyword>
<proteinExistence type="predicted"/>